<dbReference type="InterPro" id="IPR017853">
    <property type="entry name" value="GH"/>
</dbReference>
<dbReference type="EMBL" id="KE148147">
    <property type="protein sequence ID" value="EPE09424.1"/>
    <property type="molecule type" value="Genomic_DNA"/>
</dbReference>
<keyword evidence="3" id="KW-0134">Cell wall</keyword>
<feature type="signal peptide" evidence="13">
    <location>
        <begin position="1"/>
        <end position="18"/>
    </location>
</feature>
<dbReference type="AlphaFoldDB" id="S3C796"/>
<dbReference type="GO" id="GO:0071555">
    <property type="term" value="P:cell wall organization"/>
    <property type="evidence" value="ECO:0007669"/>
    <property type="project" value="TreeGrafter"/>
</dbReference>
<dbReference type="STRING" id="1262450.S3C796"/>
<comment type="function">
    <text evidence="8">Beta-glucosidases are one of a number of cellulolytic enzymes involved in the degradation of cellulosic biomass. Catalyzes the last step releasing glucose from the inhibitory cellobiose.</text>
</comment>
<comment type="similarity">
    <text evidence="2">Belongs to the glycosyl hydrolase 17 family.</text>
</comment>
<organism evidence="14 15">
    <name type="scientific">Ophiostoma piceae (strain UAMH 11346)</name>
    <name type="common">Sap stain fungus</name>
    <dbReference type="NCBI Taxonomy" id="1262450"/>
    <lineage>
        <taxon>Eukaryota</taxon>
        <taxon>Fungi</taxon>
        <taxon>Dikarya</taxon>
        <taxon>Ascomycota</taxon>
        <taxon>Pezizomycotina</taxon>
        <taxon>Sordariomycetes</taxon>
        <taxon>Sordariomycetidae</taxon>
        <taxon>Ophiostomatales</taxon>
        <taxon>Ophiostomataceae</taxon>
        <taxon>Ophiostoma</taxon>
    </lineage>
</organism>
<evidence type="ECO:0000256" key="11">
    <source>
        <dbReference type="ARBA" id="ARBA00041516"/>
    </source>
</evidence>
<evidence type="ECO:0000256" key="10">
    <source>
        <dbReference type="ARBA" id="ARBA00041495"/>
    </source>
</evidence>
<comment type="subcellular location">
    <subcellularLocation>
        <location evidence="1">Secreted</location>
        <location evidence="1">Cell wall</location>
    </subcellularLocation>
</comment>
<dbReference type="OrthoDB" id="4082933at2759"/>
<evidence type="ECO:0000256" key="8">
    <source>
        <dbReference type="ARBA" id="ARBA00024983"/>
    </source>
</evidence>
<evidence type="ECO:0000256" key="13">
    <source>
        <dbReference type="SAM" id="SignalP"/>
    </source>
</evidence>
<evidence type="ECO:0000256" key="12">
    <source>
        <dbReference type="ARBA" id="ARBA00042762"/>
    </source>
</evidence>
<evidence type="ECO:0000256" key="1">
    <source>
        <dbReference type="ARBA" id="ARBA00004191"/>
    </source>
</evidence>
<reference evidence="14 15" key="1">
    <citation type="journal article" date="2013" name="BMC Genomics">
        <title>The genome and transcriptome of the pine saprophyte Ophiostoma piceae, and a comparison with the bark beetle-associated pine pathogen Grosmannia clavigera.</title>
        <authorList>
            <person name="Haridas S."/>
            <person name="Wang Y."/>
            <person name="Lim L."/>
            <person name="Massoumi Alamouti S."/>
            <person name="Jackman S."/>
            <person name="Docking R."/>
            <person name="Robertson G."/>
            <person name="Birol I."/>
            <person name="Bohlmann J."/>
            <person name="Breuil C."/>
        </authorList>
    </citation>
    <scope>NUCLEOTIDE SEQUENCE [LARGE SCALE GENOMIC DNA]</scope>
    <source>
        <strain evidence="14 15">UAMH 11346</strain>
    </source>
</reference>
<dbReference type="InterPro" id="IPR050732">
    <property type="entry name" value="Beta-glucan_modifiers"/>
</dbReference>
<dbReference type="GO" id="GO:0042973">
    <property type="term" value="F:glucan endo-1,3-beta-D-glucosidase activity"/>
    <property type="evidence" value="ECO:0007669"/>
    <property type="project" value="TreeGrafter"/>
</dbReference>
<keyword evidence="15" id="KW-1185">Reference proteome</keyword>
<keyword evidence="5 13" id="KW-0732">Signal</keyword>
<dbReference type="HOGENOM" id="CLU_027285_2_0_1"/>
<evidence type="ECO:0000256" key="7">
    <source>
        <dbReference type="ARBA" id="ARBA00023295"/>
    </source>
</evidence>
<keyword evidence="7" id="KW-0326">Glycosidase</keyword>
<keyword evidence="4" id="KW-0964">Secreted</keyword>
<evidence type="ECO:0000313" key="15">
    <source>
        <dbReference type="Proteomes" id="UP000016923"/>
    </source>
</evidence>
<evidence type="ECO:0000256" key="2">
    <source>
        <dbReference type="ARBA" id="ARBA00008773"/>
    </source>
</evidence>
<dbReference type="eggNOG" id="ENOG502QS0R">
    <property type="taxonomic scope" value="Eukaryota"/>
</dbReference>
<dbReference type="Proteomes" id="UP000016923">
    <property type="component" value="Unassembled WGS sequence"/>
</dbReference>
<dbReference type="Gene3D" id="3.20.20.80">
    <property type="entry name" value="Glycosidases"/>
    <property type="match status" value="1"/>
</dbReference>
<evidence type="ECO:0000256" key="6">
    <source>
        <dbReference type="ARBA" id="ARBA00022801"/>
    </source>
</evidence>
<dbReference type="GO" id="GO:0009277">
    <property type="term" value="C:fungal-type cell wall"/>
    <property type="evidence" value="ECO:0007669"/>
    <property type="project" value="TreeGrafter"/>
</dbReference>
<dbReference type="PANTHER" id="PTHR16631">
    <property type="entry name" value="GLUCAN 1,3-BETA-GLUCOSIDASE"/>
    <property type="match status" value="1"/>
</dbReference>
<dbReference type="VEuPathDB" id="FungiDB:F503_07200"/>
<evidence type="ECO:0000313" key="14">
    <source>
        <dbReference type="EMBL" id="EPE09424.1"/>
    </source>
</evidence>
<dbReference type="OMA" id="VVCPYAT"/>
<dbReference type="GO" id="GO:0005576">
    <property type="term" value="C:extracellular region"/>
    <property type="evidence" value="ECO:0007669"/>
    <property type="project" value="TreeGrafter"/>
</dbReference>
<dbReference type="GO" id="GO:0009986">
    <property type="term" value="C:cell surface"/>
    <property type="evidence" value="ECO:0007669"/>
    <property type="project" value="TreeGrafter"/>
</dbReference>
<evidence type="ECO:0000256" key="9">
    <source>
        <dbReference type="ARBA" id="ARBA00039284"/>
    </source>
</evidence>
<dbReference type="SUPFAM" id="SSF51445">
    <property type="entry name" value="(Trans)glycosidases"/>
    <property type="match status" value="1"/>
</dbReference>
<evidence type="ECO:0000256" key="3">
    <source>
        <dbReference type="ARBA" id="ARBA00022512"/>
    </source>
</evidence>
<proteinExistence type="inferred from homology"/>
<gene>
    <name evidence="14" type="ORF">F503_07200</name>
</gene>
<accession>S3C796</accession>
<dbReference type="PANTHER" id="PTHR16631:SF24">
    <property type="entry name" value="FAMILY 17 GLUCOSIDASE SCW11-RELATED"/>
    <property type="match status" value="1"/>
</dbReference>
<keyword evidence="6 14" id="KW-0378">Hydrolase</keyword>
<evidence type="ECO:0000256" key="4">
    <source>
        <dbReference type="ARBA" id="ARBA00022525"/>
    </source>
</evidence>
<protein>
    <recommendedName>
        <fullName evidence="9">Probable beta-glucosidase btgE</fullName>
    </recommendedName>
    <alternativeName>
        <fullName evidence="10">Beta-D-glucoside glucohydrolase btgE</fullName>
    </alternativeName>
    <alternativeName>
        <fullName evidence="12">Cellobiase btgE</fullName>
    </alternativeName>
    <alternativeName>
        <fullName evidence="11">Gentiobiase btgE</fullName>
    </alternativeName>
</protein>
<evidence type="ECO:0000256" key="5">
    <source>
        <dbReference type="ARBA" id="ARBA00022729"/>
    </source>
</evidence>
<sequence length="574" mass="59603">MKGSIVAAAAVFVAGASASRLHHRHADAHKLFEKRAAADELCTTIINTITGDYFWVPTPQCTDSTVTLTTTSTATTSSKVHYNTTAPAPTTIPATTSTSIVVPTTTIVDTTVVVESCSVPTPVVSTCKVPGTYTFPATTVVVTETTTVCGASTTKVPAGTHTLGGVTTVVATETTVVCPFATTSTQSNGVVTSIIQETTYVCPSAGTYTIAPITTVCATETVVVVPVVTSYVPGTYTRPAVVTTVTETDIVIVCPFSIPTTTTVVPVVTPTPAPVEVTTTAVAVPATTKTEAKTSATPKATSTPNKLGGGDQWAITYTPYSNGGGCKAASDVLSDLKEIQSKGFNTIRVYSTDCDTLPNVGAACEEIGLKMIIGVFIGEVGCDNADPDVASQISAIKAWAKWDLVELVVVGNEAGFQKFCTPSELSGLITEVKEIIKTDGYTVPVTTTDTVDTWENTDFSSALCAVVDVVACNAHAYFNAETAPADAGKFVAGQLEIVKNICGKDGYVLETGWPSSCVANGVATCSEDDQATAISSLKSELGGSVVFFSYSNDDWKDNGSCECEQHWGCGQLFA</sequence>
<name>S3C796_OPHP1</name>
<feature type="chain" id="PRO_5004506911" description="Probable beta-glucosidase btgE" evidence="13">
    <location>
        <begin position="19"/>
        <end position="574"/>
    </location>
</feature>